<dbReference type="PANTHER" id="PTHR23035:SF1">
    <property type="entry name" value="CILIA- AND FLAGELLA-ASSOCIATED PROTEIN 97"/>
    <property type="match status" value="1"/>
</dbReference>
<keyword evidence="5" id="KW-1185">Reference proteome</keyword>
<feature type="compositionally biased region" description="Polar residues" evidence="3">
    <location>
        <begin position="196"/>
        <end position="208"/>
    </location>
</feature>
<feature type="compositionally biased region" description="Polar residues" evidence="3">
    <location>
        <begin position="280"/>
        <end position="292"/>
    </location>
</feature>
<reference evidence="4 5" key="1">
    <citation type="journal article" date="2018" name="Nat. Ecol. Evol.">
        <title>Shark genomes provide insights into elasmobranch evolution and the origin of vertebrates.</title>
        <authorList>
            <person name="Hara Y"/>
            <person name="Yamaguchi K"/>
            <person name="Onimaru K"/>
            <person name="Kadota M"/>
            <person name="Koyanagi M"/>
            <person name="Keeley SD"/>
            <person name="Tatsumi K"/>
            <person name="Tanaka K"/>
            <person name="Motone F"/>
            <person name="Kageyama Y"/>
            <person name="Nozu R"/>
            <person name="Adachi N"/>
            <person name="Nishimura O"/>
            <person name="Nakagawa R"/>
            <person name="Tanegashima C"/>
            <person name="Kiyatake I"/>
            <person name="Matsumoto R"/>
            <person name="Murakumo K"/>
            <person name="Nishida K"/>
            <person name="Terakita A"/>
            <person name="Kuratani S"/>
            <person name="Sato K"/>
            <person name="Hyodo S Kuraku.S."/>
        </authorList>
    </citation>
    <scope>NUCLEOTIDE SEQUENCE [LARGE SCALE GENOMIC DNA]</scope>
</reference>
<dbReference type="AlphaFoldDB" id="A0A401Q3U1"/>
<gene>
    <name evidence="4" type="ORF">scyTo_0016096</name>
</gene>
<feature type="region of interest" description="Disordered" evidence="3">
    <location>
        <begin position="1"/>
        <end position="329"/>
    </location>
</feature>
<feature type="compositionally biased region" description="Basic residues" evidence="3">
    <location>
        <begin position="211"/>
        <end position="223"/>
    </location>
</feature>
<dbReference type="InterPro" id="IPR029488">
    <property type="entry name" value="Hmw/CFAP97"/>
</dbReference>
<evidence type="ECO:0000256" key="3">
    <source>
        <dbReference type="SAM" id="MobiDB-lite"/>
    </source>
</evidence>
<feature type="compositionally biased region" description="Polar residues" evidence="3">
    <location>
        <begin position="224"/>
        <end position="234"/>
    </location>
</feature>
<comment type="similarity">
    <text evidence="1">Belongs to the CFAP97 family.</text>
</comment>
<dbReference type="EMBL" id="BFAA01009510">
    <property type="protein sequence ID" value="GCB80062.1"/>
    <property type="molecule type" value="Genomic_DNA"/>
</dbReference>
<name>A0A401Q3U1_SCYTO</name>
<evidence type="ECO:0000256" key="1">
    <source>
        <dbReference type="ARBA" id="ARBA00008315"/>
    </source>
</evidence>
<evidence type="ECO:0000256" key="2">
    <source>
        <dbReference type="ARBA" id="ARBA00021424"/>
    </source>
</evidence>
<sequence>MDSDTNLDEEVDHSFFDSDCEGQPAGGVKRSSPGPAGSGKPGSAPGEGRVGRSRRGSGAAGTDPEDAAGEPAGPRSSASSAPASTSPSPLASPSPSSPASHSPSPPVSVSPSPPASPSTSSSSSGKGANFPEEPLLKTTGSANSSADEAGNDEERKGDIGVRPSSQRTVPGSHLSSNEAADSDPDLDVDGSKLDCFSSSSSEKQSLCVPTSHRKPKSSSKSRKGQFNDSRQTKNQGEDAEGTVTDVIALSSPDSSPISTVRRCKQSKAKCRRKKCHNKQENISQEIYSSLDTLSFDRERGQGREKSRRQRETKSSNLSSKSDSLEPKRFWSPRHSQKILNDATDLNQLLKAMMHLERRELRKIVAEFPARKHKKNYTFSSEEAKRIDRENQRLLQELTRKATKPAAITSKSTEPSVRVYHSTLNRQREQERIERENLAFLKRLESVKPTMELRRSNQLMDYQRQMSFMESSYSQRSRPSTRISSRSSSRKNILSNSST</sequence>
<dbReference type="Proteomes" id="UP000288216">
    <property type="component" value="Unassembled WGS sequence"/>
</dbReference>
<feature type="compositionally biased region" description="Polar residues" evidence="3">
    <location>
        <begin position="163"/>
        <end position="179"/>
    </location>
</feature>
<dbReference type="OrthoDB" id="515313at2759"/>
<organism evidence="4 5">
    <name type="scientific">Scyliorhinus torazame</name>
    <name type="common">Cloudy catshark</name>
    <name type="synonym">Catulus torazame</name>
    <dbReference type="NCBI Taxonomy" id="75743"/>
    <lineage>
        <taxon>Eukaryota</taxon>
        <taxon>Metazoa</taxon>
        <taxon>Chordata</taxon>
        <taxon>Craniata</taxon>
        <taxon>Vertebrata</taxon>
        <taxon>Chondrichthyes</taxon>
        <taxon>Elasmobranchii</taxon>
        <taxon>Galeomorphii</taxon>
        <taxon>Galeoidea</taxon>
        <taxon>Carcharhiniformes</taxon>
        <taxon>Scyliorhinidae</taxon>
        <taxon>Scyliorhinus</taxon>
    </lineage>
</organism>
<dbReference type="Pfam" id="PF13879">
    <property type="entry name" value="Hmw_CFAP97"/>
    <property type="match status" value="1"/>
</dbReference>
<feature type="compositionally biased region" description="Acidic residues" evidence="3">
    <location>
        <begin position="1"/>
        <end position="11"/>
    </location>
</feature>
<protein>
    <recommendedName>
        <fullName evidence="2">Cilia- and flagella-associated protein 97</fullName>
    </recommendedName>
</protein>
<feature type="compositionally biased region" description="Pro residues" evidence="3">
    <location>
        <begin position="103"/>
        <end position="116"/>
    </location>
</feature>
<dbReference type="InterPro" id="IPR038791">
    <property type="entry name" value="Cfap97/Hemingway"/>
</dbReference>
<proteinExistence type="inferred from homology"/>
<feature type="compositionally biased region" description="Low complexity" evidence="3">
    <location>
        <begin position="473"/>
        <end position="498"/>
    </location>
</feature>
<evidence type="ECO:0000313" key="4">
    <source>
        <dbReference type="EMBL" id="GCB80062.1"/>
    </source>
</evidence>
<feature type="compositionally biased region" description="Low complexity" evidence="3">
    <location>
        <begin position="76"/>
        <end position="89"/>
    </location>
</feature>
<feature type="compositionally biased region" description="Basic residues" evidence="3">
    <location>
        <begin position="261"/>
        <end position="276"/>
    </location>
</feature>
<accession>A0A401Q3U1</accession>
<dbReference type="OMA" id="KEIMRHI"/>
<feature type="compositionally biased region" description="Basic and acidic residues" evidence="3">
    <location>
        <begin position="294"/>
        <end position="313"/>
    </location>
</feature>
<feature type="region of interest" description="Disordered" evidence="3">
    <location>
        <begin position="468"/>
        <end position="498"/>
    </location>
</feature>
<comment type="caution">
    <text evidence="4">The sequence shown here is derived from an EMBL/GenBank/DDBJ whole genome shotgun (WGS) entry which is preliminary data.</text>
</comment>
<dbReference type="PANTHER" id="PTHR23035">
    <property type="entry name" value="CILIA- AND FLAGELLA-ASSOCIATED PROTEIN 97-RELATED"/>
    <property type="match status" value="1"/>
</dbReference>
<evidence type="ECO:0000313" key="5">
    <source>
        <dbReference type="Proteomes" id="UP000288216"/>
    </source>
</evidence>
<dbReference type="GO" id="GO:0007283">
    <property type="term" value="P:spermatogenesis"/>
    <property type="evidence" value="ECO:0007669"/>
    <property type="project" value="TreeGrafter"/>
</dbReference>